<accession>A0AAV1R6Z3</accession>
<name>A0AAV1R6Z3_9ROSI</name>
<proteinExistence type="predicted"/>
<protein>
    <submittedName>
        <fullName evidence="1">Uncharacterized protein</fullName>
    </submittedName>
</protein>
<comment type="caution">
    <text evidence="1">The sequence shown here is derived from an EMBL/GenBank/DDBJ whole genome shotgun (WGS) entry which is preliminary data.</text>
</comment>
<dbReference type="AlphaFoldDB" id="A0AAV1R6Z3"/>
<organism evidence="1 2">
    <name type="scientific">Dovyalis caffra</name>
    <dbReference type="NCBI Taxonomy" id="77055"/>
    <lineage>
        <taxon>Eukaryota</taxon>
        <taxon>Viridiplantae</taxon>
        <taxon>Streptophyta</taxon>
        <taxon>Embryophyta</taxon>
        <taxon>Tracheophyta</taxon>
        <taxon>Spermatophyta</taxon>
        <taxon>Magnoliopsida</taxon>
        <taxon>eudicotyledons</taxon>
        <taxon>Gunneridae</taxon>
        <taxon>Pentapetalae</taxon>
        <taxon>rosids</taxon>
        <taxon>fabids</taxon>
        <taxon>Malpighiales</taxon>
        <taxon>Salicaceae</taxon>
        <taxon>Flacourtieae</taxon>
        <taxon>Dovyalis</taxon>
    </lineage>
</organism>
<sequence>MAKVAKLKMSNQWRKLLIREYNEITMVMAGSIIQKNIPFELARTCAPRIDKGQPCQVGTNLIFHLFFS</sequence>
<dbReference type="EMBL" id="CAWUPB010000913">
    <property type="protein sequence ID" value="CAK7329582.1"/>
    <property type="molecule type" value="Genomic_DNA"/>
</dbReference>
<keyword evidence="2" id="KW-1185">Reference proteome</keyword>
<evidence type="ECO:0000313" key="1">
    <source>
        <dbReference type="EMBL" id="CAK7329582.1"/>
    </source>
</evidence>
<reference evidence="1 2" key="1">
    <citation type="submission" date="2024-01" db="EMBL/GenBank/DDBJ databases">
        <authorList>
            <person name="Waweru B."/>
        </authorList>
    </citation>
    <scope>NUCLEOTIDE SEQUENCE [LARGE SCALE GENOMIC DNA]</scope>
</reference>
<evidence type="ECO:0000313" key="2">
    <source>
        <dbReference type="Proteomes" id="UP001314170"/>
    </source>
</evidence>
<dbReference type="Proteomes" id="UP001314170">
    <property type="component" value="Unassembled WGS sequence"/>
</dbReference>
<gene>
    <name evidence="1" type="ORF">DCAF_LOCUS7337</name>
</gene>